<dbReference type="AlphaFoldDB" id="A0A0N7L781"/>
<evidence type="ECO:0000313" key="1">
    <source>
        <dbReference type="EMBL" id="CEG46339.1"/>
    </source>
</evidence>
<name>A0A0N7L781_PLAHL</name>
<reference evidence="2" key="1">
    <citation type="submission" date="2014-09" db="EMBL/GenBank/DDBJ databases">
        <authorList>
            <person name="Sharma Rahul"/>
            <person name="Thines Marco"/>
        </authorList>
    </citation>
    <scope>NUCLEOTIDE SEQUENCE [LARGE SCALE GENOMIC DNA]</scope>
</reference>
<organism evidence="1 2">
    <name type="scientific">Plasmopara halstedii</name>
    <name type="common">Downy mildew of sunflower</name>
    <dbReference type="NCBI Taxonomy" id="4781"/>
    <lineage>
        <taxon>Eukaryota</taxon>
        <taxon>Sar</taxon>
        <taxon>Stramenopiles</taxon>
        <taxon>Oomycota</taxon>
        <taxon>Peronosporomycetes</taxon>
        <taxon>Peronosporales</taxon>
        <taxon>Peronosporaceae</taxon>
        <taxon>Plasmopara</taxon>
    </lineage>
</organism>
<proteinExistence type="predicted"/>
<keyword evidence="2" id="KW-1185">Reference proteome</keyword>
<dbReference type="EMBL" id="CCYD01002047">
    <property type="protein sequence ID" value="CEG46339.1"/>
    <property type="molecule type" value="Genomic_DNA"/>
</dbReference>
<sequence>MRNGDQAAALIRDEPISFSDQNCRLRFGVLTVSRPREAIQARAVRLFTSEWGLITL</sequence>
<evidence type="ECO:0000313" key="2">
    <source>
        <dbReference type="Proteomes" id="UP000054928"/>
    </source>
</evidence>
<dbReference type="Proteomes" id="UP000054928">
    <property type="component" value="Unassembled WGS sequence"/>
</dbReference>
<dbReference type="GeneID" id="36397798"/>
<protein>
    <submittedName>
        <fullName evidence="1">Uncharacterized protein</fullName>
    </submittedName>
</protein>
<dbReference type="RefSeq" id="XP_024582708.1">
    <property type="nucleotide sequence ID" value="XM_024717184.1"/>
</dbReference>
<accession>A0A0N7L781</accession>